<dbReference type="Pfam" id="PF13545">
    <property type="entry name" value="HTH_Crp_2"/>
    <property type="match status" value="1"/>
</dbReference>
<dbReference type="SMART" id="SM00100">
    <property type="entry name" value="cNMP"/>
    <property type="match status" value="1"/>
</dbReference>
<sequence>MAEINRSPAFWRSFPIFEEFSKELIAEVAALAQWRRWPSGTVIFQRGDDGNYMILVTAGRIKLSLITAQGKELSLRHLEPGTLLGEMAVLDGAPRSADAAASIATEGYVIGKNEFMALITRNPEAAEAVMRYLCKRLRETTDQLETIALYDLDSRVARFFLATLRQIHGEELPDQANLHIALSQTEIAGILGASRPKINRSILSLEEHGAIKRQGNVIDCNIGRLMSLAEPDDD</sequence>
<dbReference type="SUPFAM" id="SSF51206">
    <property type="entry name" value="cAMP-binding domain-like"/>
    <property type="match status" value="1"/>
</dbReference>
<evidence type="ECO:0000259" key="5">
    <source>
        <dbReference type="PROSITE" id="PS51063"/>
    </source>
</evidence>
<dbReference type="Proteomes" id="UP000633219">
    <property type="component" value="Unassembled WGS sequence"/>
</dbReference>
<evidence type="ECO:0000256" key="2">
    <source>
        <dbReference type="ARBA" id="ARBA00023125"/>
    </source>
</evidence>
<dbReference type="SUPFAM" id="SSF46785">
    <property type="entry name" value="Winged helix' DNA-binding domain"/>
    <property type="match status" value="1"/>
</dbReference>
<dbReference type="InterPro" id="IPR018490">
    <property type="entry name" value="cNMP-bd_dom_sf"/>
</dbReference>
<dbReference type="GO" id="GO:0005829">
    <property type="term" value="C:cytosol"/>
    <property type="evidence" value="ECO:0007669"/>
    <property type="project" value="TreeGrafter"/>
</dbReference>
<dbReference type="Pfam" id="PF00027">
    <property type="entry name" value="cNMP_binding"/>
    <property type="match status" value="1"/>
</dbReference>
<dbReference type="InterPro" id="IPR012318">
    <property type="entry name" value="HTH_CRP"/>
</dbReference>
<evidence type="ECO:0000313" key="6">
    <source>
        <dbReference type="EMBL" id="MBL0375125.1"/>
    </source>
</evidence>
<reference evidence="6" key="1">
    <citation type="submission" date="2021-01" db="EMBL/GenBank/DDBJ databases">
        <title>Rhizobium sp. strain KVB221 16S ribosomal RNA gene Genome sequencing and assembly.</title>
        <authorList>
            <person name="Kang M."/>
        </authorList>
    </citation>
    <scope>NUCLEOTIDE SEQUENCE</scope>
    <source>
        <strain evidence="6">KVB221</strain>
    </source>
</reference>
<gene>
    <name evidence="6" type="ORF">JJB09_24220</name>
</gene>
<dbReference type="GO" id="GO:0003700">
    <property type="term" value="F:DNA-binding transcription factor activity"/>
    <property type="evidence" value="ECO:0007669"/>
    <property type="project" value="TreeGrafter"/>
</dbReference>
<feature type="domain" description="HTH crp-type" evidence="5">
    <location>
        <begin position="150"/>
        <end position="224"/>
    </location>
</feature>
<dbReference type="PROSITE" id="PS50042">
    <property type="entry name" value="CNMP_BINDING_3"/>
    <property type="match status" value="1"/>
</dbReference>
<proteinExistence type="predicted"/>
<dbReference type="PANTHER" id="PTHR24567:SF74">
    <property type="entry name" value="HTH-TYPE TRANSCRIPTIONAL REGULATOR ARCR"/>
    <property type="match status" value="1"/>
</dbReference>
<dbReference type="PANTHER" id="PTHR24567">
    <property type="entry name" value="CRP FAMILY TRANSCRIPTIONAL REGULATORY PROTEIN"/>
    <property type="match status" value="1"/>
</dbReference>
<accession>A0A937CN65</accession>
<keyword evidence="7" id="KW-1185">Reference proteome</keyword>
<dbReference type="PROSITE" id="PS00889">
    <property type="entry name" value="CNMP_BINDING_2"/>
    <property type="match status" value="1"/>
</dbReference>
<dbReference type="InterPro" id="IPR036388">
    <property type="entry name" value="WH-like_DNA-bd_sf"/>
</dbReference>
<organism evidence="6 7">
    <name type="scientific">Rhizobium setariae</name>
    <dbReference type="NCBI Taxonomy" id="2801340"/>
    <lineage>
        <taxon>Bacteria</taxon>
        <taxon>Pseudomonadati</taxon>
        <taxon>Pseudomonadota</taxon>
        <taxon>Alphaproteobacteria</taxon>
        <taxon>Hyphomicrobiales</taxon>
        <taxon>Rhizobiaceae</taxon>
        <taxon>Rhizobium/Agrobacterium group</taxon>
        <taxon>Rhizobium</taxon>
    </lineage>
</organism>
<evidence type="ECO:0000259" key="4">
    <source>
        <dbReference type="PROSITE" id="PS50042"/>
    </source>
</evidence>
<feature type="domain" description="Cyclic nucleotide-binding" evidence="4">
    <location>
        <begin position="16"/>
        <end position="136"/>
    </location>
</feature>
<dbReference type="GO" id="GO:0003677">
    <property type="term" value="F:DNA binding"/>
    <property type="evidence" value="ECO:0007669"/>
    <property type="project" value="UniProtKB-KW"/>
</dbReference>
<dbReference type="InterPro" id="IPR036390">
    <property type="entry name" value="WH_DNA-bd_sf"/>
</dbReference>
<name>A0A937CN65_9HYPH</name>
<dbReference type="PROSITE" id="PS51063">
    <property type="entry name" value="HTH_CRP_2"/>
    <property type="match status" value="1"/>
</dbReference>
<evidence type="ECO:0000256" key="3">
    <source>
        <dbReference type="ARBA" id="ARBA00023163"/>
    </source>
</evidence>
<dbReference type="InterPro" id="IPR018488">
    <property type="entry name" value="cNMP-bd_CS"/>
</dbReference>
<keyword evidence="3" id="KW-0804">Transcription</keyword>
<protein>
    <submittedName>
        <fullName evidence="6">Crp/Fnr family transcriptional regulator</fullName>
    </submittedName>
</protein>
<keyword evidence="2" id="KW-0238">DNA-binding</keyword>
<dbReference type="InterPro" id="IPR014710">
    <property type="entry name" value="RmlC-like_jellyroll"/>
</dbReference>
<comment type="caution">
    <text evidence="6">The sequence shown here is derived from an EMBL/GenBank/DDBJ whole genome shotgun (WGS) entry which is preliminary data.</text>
</comment>
<dbReference type="Gene3D" id="2.60.120.10">
    <property type="entry name" value="Jelly Rolls"/>
    <property type="match status" value="1"/>
</dbReference>
<evidence type="ECO:0000256" key="1">
    <source>
        <dbReference type="ARBA" id="ARBA00023015"/>
    </source>
</evidence>
<dbReference type="CDD" id="cd00038">
    <property type="entry name" value="CAP_ED"/>
    <property type="match status" value="1"/>
</dbReference>
<evidence type="ECO:0000313" key="7">
    <source>
        <dbReference type="Proteomes" id="UP000633219"/>
    </source>
</evidence>
<dbReference type="EMBL" id="JAEQNC010000019">
    <property type="protein sequence ID" value="MBL0375125.1"/>
    <property type="molecule type" value="Genomic_DNA"/>
</dbReference>
<keyword evidence="1" id="KW-0805">Transcription regulation</keyword>
<dbReference type="AlphaFoldDB" id="A0A937CN65"/>
<dbReference type="RefSeq" id="WP_201663675.1">
    <property type="nucleotide sequence ID" value="NZ_JAEQNC010000019.1"/>
</dbReference>
<dbReference type="Gene3D" id="1.10.10.10">
    <property type="entry name" value="Winged helix-like DNA-binding domain superfamily/Winged helix DNA-binding domain"/>
    <property type="match status" value="1"/>
</dbReference>
<dbReference type="InterPro" id="IPR000595">
    <property type="entry name" value="cNMP-bd_dom"/>
</dbReference>
<dbReference type="InterPro" id="IPR050397">
    <property type="entry name" value="Env_Response_Regulators"/>
</dbReference>